<accession>A0A1J5NDF9</accession>
<comment type="caution">
    <text evidence="1">The sequence shown here is derived from an EMBL/GenBank/DDBJ whole genome shotgun (WGS) entry which is preliminary data.</text>
</comment>
<proteinExistence type="predicted"/>
<evidence type="ECO:0000313" key="2">
    <source>
        <dbReference type="Proteomes" id="UP000182811"/>
    </source>
</evidence>
<protein>
    <recommendedName>
        <fullName evidence="3">YgiT-type zinc finger domain protein</fullName>
    </recommendedName>
</protein>
<name>A0A1J5NDF9_NEOTH</name>
<dbReference type="NCBIfam" id="TIGR03831">
    <property type="entry name" value="YgiT_finger"/>
    <property type="match status" value="1"/>
</dbReference>
<dbReference type="OrthoDB" id="9812340at2"/>
<dbReference type="EMBL" id="MDDC01000020">
    <property type="protein sequence ID" value="OIQ57049.1"/>
    <property type="molecule type" value="Genomic_DNA"/>
</dbReference>
<reference evidence="1 2" key="1">
    <citation type="submission" date="2016-08" db="EMBL/GenBank/DDBJ databases">
        <title>Genome-based comparison of Moorella thermoacetic strains.</title>
        <authorList>
            <person name="Poehlein A."/>
            <person name="Bengelsdorf F.R."/>
            <person name="Esser C."/>
            <person name="Duerre P."/>
            <person name="Daniel R."/>
        </authorList>
    </citation>
    <scope>NUCLEOTIDE SEQUENCE [LARGE SCALE GENOMIC DNA]</scope>
    <source>
        <strain evidence="1 2">DSM 21394</strain>
    </source>
</reference>
<evidence type="ECO:0000313" key="1">
    <source>
        <dbReference type="EMBL" id="OIQ57049.1"/>
    </source>
</evidence>
<gene>
    <name evidence="1" type="ORF">MOTE_22900</name>
</gene>
<dbReference type="Gene3D" id="3.10.20.860">
    <property type="match status" value="1"/>
</dbReference>
<dbReference type="AlphaFoldDB" id="A0A1J5NDF9"/>
<organism evidence="1 2">
    <name type="scientific">Neomoorella thermoacetica</name>
    <name type="common">Clostridium thermoaceticum</name>
    <dbReference type="NCBI Taxonomy" id="1525"/>
    <lineage>
        <taxon>Bacteria</taxon>
        <taxon>Bacillati</taxon>
        <taxon>Bacillota</taxon>
        <taxon>Clostridia</taxon>
        <taxon>Neomoorellales</taxon>
        <taxon>Neomoorellaceae</taxon>
        <taxon>Neomoorella</taxon>
    </lineage>
</organism>
<sequence length="115" mass="13204">MRERICRCGRPMNKEKRTVTRNIAGRKIVIKDVPVLYCDYCGEILYNARTVKKMDELIRKYPDQNLLIYPKPLEPTEDAPSFLKNPGEADEPIKLTELVSLISQLATQAGLRLAR</sequence>
<dbReference type="Proteomes" id="UP000182811">
    <property type="component" value="Unassembled WGS sequence"/>
</dbReference>
<dbReference type="InterPro" id="IPR022453">
    <property type="entry name" value="Znf_MqsA-type"/>
</dbReference>
<evidence type="ECO:0008006" key="3">
    <source>
        <dbReference type="Google" id="ProtNLM"/>
    </source>
</evidence>